<keyword evidence="13" id="KW-0175">Coiled coil</keyword>
<dbReference type="Gene3D" id="3.30.60.90">
    <property type="match status" value="1"/>
</dbReference>
<evidence type="ECO:0000256" key="11">
    <source>
        <dbReference type="ARBA" id="ARBA00023212"/>
    </source>
</evidence>
<dbReference type="PROSITE" id="PS01159">
    <property type="entry name" value="WW_DOMAIN_1"/>
    <property type="match status" value="1"/>
</dbReference>
<dbReference type="InterPro" id="IPR050774">
    <property type="entry name" value="KCMF1/Dystrophin"/>
</dbReference>
<dbReference type="AlphaFoldDB" id="A0ABD3W5B5"/>
<dbReference type="EMBL" id="JBJQND010000008">
    <property type="protein sequence ID" value="KAL3867790.1"/>
    <property type="molecule type" value="Genomic_DNA"/>
</dbReference>
<evidence type="ECO:0000259" key="16">
    <source>
        <dbReference type="PROSITE" id="PS50135"/>
    </source>
</evidence>
<dbReference type="InterPro" id="IPR043145">
    <property type="entry name" value="Znf_ZZ_sf"/>
</dbReference>
<dbReference type="SUPFAM" id="SSF47473">
    <property type="entry name" value="EF-hand"/>
    <property type="match status" value="2"/>
</dbReference>
<comment type="subcellular location">
    <subcellularLocation>
        <location evidence="2">Cell membrane</location>
        <location evidence="2">Sarcolemma</location>
        <topology evidence="2">Peripheral membrane protein</topology>
        <orientation evidence="2">Cytoplasmic side</orientation>
    </subcellularLocation>
    <subcellularLocation>
        <location evidence="1">Cytoplasm</location>
        <location evidence="1">Cytoskeleton</location>
    </subcellularLocation>
</comment>
<keyword evidence="10" id="KW-0009">Actin-binding</keyword>
<dbReference type="Gene3D" id="6.10.140.70">
    <property type="match status" value="1"/>
</dbReference>
<dbReference type="GO" id="GO:0003779">
    <property type="term" value="F:actin binding"/>
    <property type="evidence" value="ECO:0007669"/>
    <property type="project" value="UniProtKB-KW"/>
</dbReference>
<evidence type="ECO:0000256" key="10">
    <source>
        <dbReference type="ARBA" id="ARBA00023203"/>
    </source>
</evidence>
<evidence type="ECO:0000256" key="6">
    <source>
        <dbReference type="ARBA" id="ARBA00022771"/>
    </source>
</evidence>
<evidence type="ECO:0000256" key="14">
    <source>
        <dbReference type="SAM" id="MobiDB-lite"/>
    </source>
</evidence>
<comment type="caution">
    <text evidence="17">The sequence shown here is derived from an EMBL/GenBank/DDBJ whole genome shotgun (WGS) entry which is preliminary data.</text>
</comment>
<name>A0ABD3W5B5_SINWO</name>
<keyword evidence="6 12" id="KW-0863">Zinc-finger</keyword>
<keyword evidence="3" id="KW-1003">Cell membrane</keyword>
<keyword evidence="5" id="KW-0479">Metal-binding</keyword>
<evidence type="ECO:0000256" key="1">
    <source>
        <dbReference type="ARBA" id="ARBA00004245"/>
    </source>
</evidence>
<evidence type="ECO:0000256" key="3">
    <source>
        <dbReference type="ARBA" id="ARBA00022475"/>
    </source>
</evidence>
<dbReference type="InterPro" id="IPR036020">
    <property type="entry name" value="WW_dom_sf"/>
</dbReference>
<feature type="region of interest" description="Disordered" evidence="14">
    <location>
        <begin position="575"/>
        <end position="621"/>
    </location>
</feature>
<organism evidence="17 18">
    <name type="scientific">Sinanodonta woodiana</name>
    <name type="common">Chinese pond mussel</name>
    <name type="synonym">Anodonta woodiana</name>
    <dbReference type="NCBI Taxonomy" id="1069815"/>
    <lineage>
        <taxon>Eukaryota</taxon>
        <taxon>Metazoa</taxon>
        <taxon>Spiralia</taxon>
        <taxon>Lophotrochozoa</taxon>
        <taxon>Mollusca</taxon>
        <taxon>Bivalvia</taxon>
        <taxon>Autobranchia</taxon>
        <taxon>Heteroconchia</taxon>
        <taxon>Palaeoheterodonta</taxon>
        <taxon>Unionida</taxon>
        <taxon>Unionoidea</taxon>
        <taxon>Unionidae</taxon>
        <taxon>Unioninae</taxon>
        <taxon>Sinanodonta</taxon>
    </lineage>
</organism>
<dbReference type="SUPFAM" id="SSF51045">
    <property type="entry name" value="WW domain"/>
    <property type="match status" value="1"/>
</dbReference>
<evidence type="ECO:0000259" key="15">
    <source>
        <dbReference type="PROSITE" id="PS50020"/>
    </source>
</evidence>
<dbReference type="PROSITE" id="PS50020">
    <property type="entry name" value="WW_DOMAIN_2"/>
    <property type="match status" value="1"/>
</dbReference>
<evidence type="ECO:0000256" key="5">
    <source>
        <dbReference type="ARBA" id="ARBA00022723"/>
    </source>
</evidence>
<proteinExistence type="predicted"/>
<dbReference type="PROSITE" id="PS01357">
    <property type="entry name" value="ZF_ZZ_1"/>
    <property type="match status" value="1"/>
</dbReference>
<dbReference type="InterPro" id="IPR000433">
    <property type="entry name" value="Znf_ZZ"/>
</dbReference>
<feature type="compositionally biased region" description="Low complexity" evidence="14">
    <location>
        <begin position="587"/>
        <end position="604"/>
    </location>
</feature>
<sequence>MNLDTHLYERIVEGWEQSETCNGIPYYINHKFERTSWDHPFLTKIMEELDDFVAIRYAAYRTAKKLRLLQRRLFMDQVDIASIQRVFEEHGLPAGTKQIIHPRYLLKILTGIYTASKRSPRETEILALLMQNVLINLFDTNRTGCIKLMSIKVALVVLCAGWLTAKYRFFYQELHDPSTYISKNNLATFLQDLMQFPGFLHESIAFGRNVEPVIASCCQMGQGDGSLSEDVFYSWLQKEPQTIVWLPTMHRVAAAESVKHEAKCSICKSFPILGFRYRCLQCFSFDICENCFFTGKMRKKHKLTHPIQEYCVKAKPKDDTIALVKTIKNNLSKKYRRKSKLKYLPVQADCQFTPGEWGMSIVSSEPDIHSEISDFARKMADLENLPVTLSTVLPVRKAPTITTTKVVDGPLLNKENIAPDDDACVSPTSLVSNDACVSPASLMSNDVCVSPASLVSNDVCVSPASLVSNDGQLQQQREELEVIIRQLEEENRALQLQLKSMKEISDTESNLSDDYYDNPRTQILQAKMDVVDDHNSRLTRYLNSVQNIMQESHGTIYCNARRPNCLQIPCQMSNDLSSHHSPASNTSLSPYSPKESSPLYSSSPRGMKLKHSSNPDSYYNSPSDDILKLSSIQDDYYDNSLDNLDVSPSHFSLLSLSNSQYYPEEEAALKELVERMDKMFPVDISPTASNTFGGISCTEDEMLQAASSVGAAMSHFVNHAISMY</sequence>
<dbReference type="Pfam" id="PF00569">
    <property type="entry name" value="ZZ"/>
    <property type="match status" value="1"/>
</dbReference>
<dbReference type="PROSITE" id="PS50135">
    <property type="entry name" value="ZF_ZZ_2"/>
    <property type="match status" value="1"/>
</dbReference>
<keyword evidence="7" id="KW-0862">Zinc</keyword>
<feature type="compositionally biased region" description="Low complexity" evidence="14">
    <location>
        <begin position="612"/>
        <end position="621"/>
    </location>
</feature>
<protein>
    <recommendedName>
        <fullName evidence="19">Dystrophin</fullName>
    </recommendedName>
</protein>
<accession>A0ABD3W5B5</accession>
<evidence type="ECO:0000313" key="18">
    <source>
        <dbReference type="Proteomes" id="UP001634394"/>
    </source>
</evidence>
<dbReference type="GO" id="GO:0042383">
    <property type="term" value="C:sarcolemma"/>
    <property type="evidence" value="ECO:0007669"/>
    <property type="project" value="UniProtKB-SubCell"/>
</dbReference>
<keyword evidence="11" id="KW-0206">Cytoskeleton</keyword>
<dbReference type="Pfam" id="PF09069">
    <property type="entry name" value="EF-hand_3"/>
    <property type="match status" value="1"/>
</dbReference>
<evidence type="ECO:0000256" key="12">
    <source>
        <dbReference type="PROSITE-ProRule" id="PRU00228"/>
    </source>
</evidence>
<evidence type="ECO:0000256" key="9">
    <source>
        <dbReference type="ARBA" id="ARBA00023136"/>
    </source>
</evidence>
<evidence type="ECO:0000256" key="8">
    <source>
        <dbReference type="ARBA" id="ARBA00022837"/>
    </source>
</evidence>
<dbReference type="GO" id="GO:0005737">
    <property type="term" value="C:cytoplasm"/>
    <property type="evidence" value="ECO:0007669"/>
    <property type="project" value="UniProtKB-ARBA"/>
</dbReference>
<keyword evidence="18" id="KW-1185">Reference proteome</keyword>
<evidence type="ECO:0000313" key="17">
    <source>
        <dbReference type="EMBL" id="KAL3867790.1"/>
    </source>
</evidence>
<keyword evidence="9" id="KW-0472">Membrane</keyword>
<dbReference type="CDD" id="cd00201">
    <property type="entry name" value="WW"/>
    <property type="match status" value="1"/>
</dbReference>
<evidence type="ECO:0000256" key="2">
    <source>
        <dbReference type="ARBA" id="ARBA00004278"/>
    </source>
</evidence>
<feature type="domain" description="ZZ-type" evidence="16">
    <location>
        <begin position="259"/>
        <end position="315"/>
    </location>
</feature>
<dbReference type="Gene3D" id="1.10.238.10">
    <property type="entry name" value="EF-hand"/>
    <property type="match status" value="2"/>
</dbReference>
<dbReference type="SUPFAM" id="SSF57850">
    <property type="entry name" value="RING/U-box"/>
    <property type="match status" value="1"/>
</dbReference>
<dbReference type="Gene3D" id="2.20.70.10">
    <property type="match status" value="1"/>
</dbReference>
<dbReference type="PANTHER" id="PTHR12268:SF14">
    <property type="entry name" value="DYSTROPHIN-1"/>
    <property type="match status" value="1"/>
</dbReference>
<reference evidence="17 18" key="1">
    <citation type="submission" date="2024-11" db="EMBL/GenBank/DDBJ databases">
        <title>Chromosome-level genome assembly of the freshwater bivalve Anodonta woodiana.</title>
        <authorList>
            <person name="Chen X."/>
        </authorList>
    </citation>
    <scope>NUCLEOTIDE SEQUENCE [LARGE SCALE GENOMIC DNA]</scope>
    <source>
        <strain evidence="17">MN2024</strain>
        <tissue evidence="17">Gills</tissue>
    </source>
</reference>
<dbReference type="PANTHER" id="PTHR12268">
    <property type="entry name" value="E3 UBIQUITIN-PROTEIN LIGASE KCMF1"/>
    <property type="match status" value="1"/>
</dbReference>
<feature type="coiled-coil region" evidence="13">
    <location>
        <begin position="470"/>
        <end position="504"/>
    </location>
</feature>
<dbReference type="InterPro" id="IPR015153">
    <property type="entry name" value="EF-hand_dom_typ1"/>
</dbReference>
<feature type="domain" description="WW" evidence="15">
    <location>
        <begin position="9"/>
        <end position="42"/>
    </location>
</feature>
<evidence type="ECO:0008006" key="19">
    <source>
        <dbReference type="Google" id="ProtNLM"/>
    </source>
</evidence>
<feature type="compositionally biased region" description="Polar residues" evidence="14">
    <location>
        <begin position="575"/>
        <end position="586"/>
    </location>
</feature>
<dbReference type="GO" id="GO:0016010">
    <property type="term" value="C:dystrophin-associated glycoprotein complex"/>
    <property type="evidence" value="ECO:0007669"/>
    <property type="project" value="UniProtKB-ARBA"/>
</dbReference>
<dbReference type="InterPro" id="IPR011992">
    <property type="entry name" value="EF-hand-dom_pair"/>
</dbReference>
<dbReference type="GO" id="GO:0005856">
    <property type="term" value="C:cytoskeleton"/>
    <property type="evidence" value="ECO:0007669"/>
    <property type="project" value="UniProtKB-SubCell"/>
</dbReference>
<keyword evidence="8" id="KW-0106">Calcium</keyword>
<dbReference type="Pfam" id="PF09068">
    <property type="entry name" value="EF-hand_2"/>
    <property type="match status" value="1"/>
</dbReference>
<dbReference type="InterPro" id="IPR001202">
    <property type="entry name" value="WW_dom"/>
</dbReference>
<dbReference type="Proteomes" id="UP001634394">
    <property type="component" value="Unassembled WGS sequence"/>
</dbReference>
<dbReference type="SMART" id="SM00291">
    <property type="entry name" value="ZnF_ZZ"/>
    <property type="match status" value="1"/>
</dbReference>
<dbReference type="CDD" id="cd02334">
    <property type="entry name" value="ZZ_dystrophin"/>
    <property type="match status" value="1"/>
</dbReference>
<dbReference type="GO" id="GO:0008270">
    <property type="term" value="F:zinc ion binding"/>
    <property type="evidence" value="ECO:0007669"/>
    <property type="project" value="UniProtKB-KW"/>
</dbReference>
<dbReference type="InterPro" id="IPR015154">
    <property type="entry name" value="EF-hand_dom_typ2"/>
</dbReference>
<evidence type="ECO:0000256" key="4">
    <source>
        <dbReference type="ARBA" id="ARBA00022490"/>
    </source>
</evidence>
<evidence type="ECO:0000256" key="7">
    <source>
        <dbReference type="ARBA" id="ARBA00022833"/>
    </source>
</evidence>
<evidence type="ECO:0000256" key="13">
    <source>
        <dbReference type="SAM" id="Coils"/>
    </source>
</evidence>
<gene>
    <name evidence="17" type="ORF">ACJMK2_040637</name>
</gene>
<keyword evidence="4" id="KW-0963">Cytoplasm</keyword>